<evidence type="ECO:0000256" key="2">
    <source>
        <dbReference type="RuleBase" id="RU363019"/>
    </source>
</evidence>
<reference evidence="4 6" key="1">
    <citation type="journal article" date="2018" name="PLoS Genet.">
        <title>Population sequencing reveals clonal diversity and ancestral inbreeding in the grapevine cultivar Chardonnay.</title>
        <authorList>
            <person name="Roach M.J."/>
            <person name="Johnson D.L."/>
            <person name="Bohlmann J."/>
            <person name="van Vuuren H.J."/>
            <person name="Jones S.J."/>
            <person name="Pretorius I.S."/>
            <person name="Schmidt S.A."/>
            <person name="Borneman A.R."/>
        </authorList>
    </citation>
    <scope>NUCLEOTIDE SEQUENCE [LARGE SCALE GENOMIC DNA]</scope>
    <source>
        <strain evidence="6">cv. Chardonnay</strain>
        <strain evidence="4">I10V1</strain>
        <tissue evidence="4">Leaf</tissue>
    </source>
</reference>
<comment type="function">
    <text evidence="2">PPIases accelerate the folding of proteins. It catalyzes the cis-trans isomerization of proline imidic peptide bonds in oligopeptides.</text>
</comment>
<dbReference type="SUPFAM" id="SSF50891">
    <property type="entry name" value="Cyclophilin-like"/>
    <property type="match status" value="1"/>
</dbReference>
<proteinExistence type="inferred from homology"/>
<keyword evidence="2" id="KW-0697">Rotamase</keyword>
<dbReference type="PRINTS" id="PR00153">
    <property type="entry name" value="CSAPPISMRASE"/>
</dbReference>
<dbReference type="OrthoDB" id="1166594at2759"/>
<dbReference type="PANTHER" id="PTHR11071">
    <property type="entry name" value="PEPTIDYL-PROLYL CIS-TRANS ISOMERASE"/>
    <property type="match status" value="1"/>
</dbReference>
<dbReference type="Proteomes" id="UP000288805">
    <property type="component" value="Unassembled WGS sequence"/>
</dbReference>
<evidence type="ECO:0000313" key="5">
    <source>
        <dbReference type="EMBL" id="RVX19581.1"/>
    </source>
</evidence>
<dbReference type="PANTHER" id="PTHR11071:SF561">
    <property type="entry name" value="PEPTIDYL-PROLYL CIS-TRANS ISOMERASE D-RELATED"/>
    <property type="match status" value="1"/>
</dbReference>
<dbReference type="EMBL" id="QGNW01000008">
    <property type="protein sequence ID" value="RVX19581.1"/>
    <property type="molecule type" value="Genomic_DNA"/>
</dbReference>
<feature type="domain" description="PPIase cyclophilin-type" evidence="3">
    <location>
        <begin position="10"/>
        <end position="83"/>
    </location>
</feature>
<dbReference type="InterPro" id="IPR029000">
    <property type="entry name" value="Cyclophilin-like_dom_sf"/>
</dbReference>
<dbReference type="AlphaFoldDB" id="A0A438F2D9"/>
<sequence length="125" mass="13857">MTKKKNPLVYLDVSIDGDPIERMVFELFSDVAPKTAENFRALCTGEKGIGPKTGKPLHYKGSFFHRIIKGSMVQGGDFLRRDGHWHFLVISLITVICLEKKSVSVITIAPVLISGMGKQLFAEPP</sequence>
<protein>
    <recommendedName>
        <fullName evidence="2">Peptidyl-prolyl cis-trans isomerase</fullName>
        <shortName evidence="2">PPIase</shortName>
        <ecNumber evidence="2">5.2.1.8</ecNumber>
    </recommendedName>
</protein>
<comment type="catalytic activity">
    <reaction evidence="2">
        <text>[protein]-peptidylproline (omega=180) = [protein]-peptidylproline (omega=0)</text>
        <dbReference type="Rhea" id="RHEA:16237"/>
        <dbReference type="Rhea" id="RHEA-COMP:10747"/>
        <dbReference type="Rhea" id="RHEA-COMP:10748"/>
        <dbReference type="ChEBI" id="CHEBI:83833"/>
        <dbReference type="ChEBI" id="CHEBI:83834"/>
        <dbReference type="EC" id="5.2.1.8"/>
    </reaction>
</comment>
<dbReference type="EC" id="5.2.1.8" evidence="2"/>
<dbReference type="Gene3D" id="2.40.100.10">
    <property type="entry name" value="Cyclophilin-like"/>
    <property type="match status" value="1"/>
</dbReference>
<name>A0A438F2D9_VITVI</name>
<gene>
    <name evidence="4" type="primary">CYP95_1</name>
    <name evidence="5" type="synonym">CYP95_0</name>
    <name evidence="5" type="ORF">CK203_005273</name>
    <name evidence="4" type="ORF">CK203_080438</name>
</gene>
<dbReference type="InterPro" id="IPR002130">
    <property type="entry name" value="Cyclophilin-type_PPIase_dom"/>
</dbReference>
<comment type="similarity">
    <text evidence="1 2">Belongs to the cyclophilin-type PPIase family.</text>
</comment>
<organism evidence="4 6">
    <name type="scientific">Vitis vinifera</name>
    <name type="common">Grape</name>
    <dbReference type="NCBI Taxonomy" id="29760"/>
    <lineage>
        <taxon>Eukaryota</taxon>
        <taxon>Viridiplantae</taxon>
        <taxon>Streptophyta</taxon>
        <taxon>Embryophyta</taxon>
        <taxon>Tracheophyta</taxon>
        <taxon>Spermatophyta</taxon>
        <taxon>Magnoliopsida</taxon>
        <taxon>eudicotyledons</taxon>
        <taxon>Gunneridae</taxon>
        <taxon>Pentapetalae</taxon>
        <taxon>rosids</taxon>
        <taxon>Vitales</taxon>
        <taxon>Vitaceae</taxon>
        <taxon>Viteae</taxon>
        <taxon>Vitis</taxon>
    </lineage>
</organism>
<keyword evidence="2 4" id="KW-0413">Isomerase</keyword>
<accession>A0A438F2D9</accession>
<comment type="caution">
    <text evidence="4">The sequence shown here is derived from an EMBL/GenBank/DDBJ whole genome shotgun (WGS) entry which is preliminary data.</text>
</comment>
<evidence type="ECO:0000259" key="3">
    <source>
        <dbReference type="PROSITE" id="PS50072"/>
    </source>
</evidence>
<dbReference type="Pfam" id="PF00160">
    <property type="entry name" value="Pro_isomerase"/>
    <property type="match status" value="1"/>
</dbReference>
<evidence type="ECO:0000256" key="1">
    <source>
        <dbReference type="ARBA" id="ARBA00007365"/>
    </source>
</evidence>
<dbReference type="PROSITE" id="PS50072">
    <property type="entry name" value="CSA_PPIASE_2"/>
    <property type="match status" value="1"/>
</dbReference>
<dbReference type="GO" id="GO:0003755">
    <property type="term" value="F:peptidyl-prolyl cis-trans isomerase activity"/>
    <property type="evidence" value="ECO:0007669"/>
    <property type="project" value="UniProtKB-UniRule"/>
</dbReference>
<dbReference type="EMBL" id="QGNW01001134">
    <property type="protein sequence ID" value="RVW54086.1"/>
    <property type="molecule type" value="Genomic_DNA"/>
</dbReference>
<evidence type="ECO:0000313" key="4">
    <source>
        <dbReference type="EMBL" id="RVW54086.1"/>
    </source>
</evidence>
<evidence type="ECO:0000313" key="6">
    <source>
        <dbReference type="Proteomes" id="UP000288805"/>
    </source>
</evidence>